<dbReference type="EMBL" id="LCPB01000021">
    <property type="protein sequence ID" value="KKU88997.1"/>
    <property type="molecule type" value="Genomic_DNA"/>
</dbReference>
<proteinExistence type="predicted"/>
<evidence type="ECO:0000313" key="2">
    <source>
        <dbReference type="Proteomes" id="UP000033882"/>
    </source>
</evidence>
<dbReference type="AlphaFoldDB" id="A0A0G1U4I3"/>
<evidence type="ECO:0000313" key="1">
    <source>
        <dbReference type="EMBL" id="KKU88997.1"/>
    </source>
</evidence>
<reference evidence="1 2" key="1">
    <citation type="journal article" date="2015" name="Nature">
        <title>rRNA introns, odd ribosomes, and small enigmatic genomes across a large radiation of phyla.</title>
        <authorList>
            <person name="Brown C.T."/>
            <person name="Hug L.A."/>
            <person name="Thomas B.C."/>
            <person name="Sharon I."/>
            <person name="Castelle C.J."/>
            <person name="Singh A."/>
            <person name="Wilkins M.J."/>
            <person name="Williams K.H."/>
            <person name="Banfield J.F."/>
        </authorList>
    </citation>
    <scope>NUCLEOTIDE SEQUENCE [LARGE SCALE GENOMIC DNA]</scope>
</reference>
<sequence length="122" mass="13425">MNLRIVNDTIVGLPDGNTVFFLAKANLHGVIYCYAIFGPTATCLPKPGETFTELFDAKVAVFRTDGSMYALYYAHHGHKYALGGGMVEIISGRSIVWTTPDECGCTRIFGERIHPRDILIAL</sequence>
<organism evidence="1 2">
    <name type="scientific">Candidatus Wolfebacteria bacterium GW2011_GWA2_47_9b</name>
    <dbReference type="NCBI Taxonomy" id="1619005"/>
    <lineage>
        <taxon>Bacteria</taxon>
        <taxon>Candidatus Wolfeibacteriota</taxon>
    </lineage>
</organism>
<accession>A0A0G1U4I3</accession>
<comment type="caution">
    <text evidence="1">The sequence shown here is derived from an EMBL/GenBank/DDBJ whole genome shotgun (WGS) entry which is preliminary data.</text>
</comment>
<protein>
    <submittedName>
        <fullName evidence="1">Uncharacterized protein</fullName>
    </submittedName>
</protein>
<dbReference type="Proteomes" id="UP000033882">
    <property type="component" value="Unassembled WGS sequence"/>
</dbReference>
<name>A0A0G1U4I3_9BACT</name>
<gene>
    <name evidence="1" type="ORF">UY19_C0021G0027</name>
</gene>